<dbReference type="Gene3D" id="1.10.274.100">
    <property type="entry name" value="RNA polymerase Rpb1, domain 3"/>
    <property type="match status" value="1"/>
</dbReference>
<dbReference type="SUPFAM" id="SSF64484">
    <property type="entry name" value="beta and beta-prime subunits of DNA dependent RNA-polymerase"/>
    <property type="match status" value="1"/>
</dbReference>
<evidence type="ECO:0000256" key="3">
    <source>
        <dbReference type="ARBA" id="ARBA00022478"/>
    </source>
</evidence>
<dbReference type="GO" id="GO:0006351">
    <property type="term" value="P:DNA-templated transcription"/>
    <property type="evidence" value="ECO:0007669"/>
    <property type="project" value="InterPro"/>
</dbReference>
<dbReference type="InterPro" id="IPR047107">
    <property type="entry name" value="DNA-dir_RNA_pol1_lsu_C"/>
</dbReference>
<dbReference type="EMBL" id="CAJNOO010000336">
    <property type="protein sequence ID" value="CAF0910323.1"/>
    <property type="molecule type" value="Genomic_DNA"/>
</dbReference>
<keyword evidence="4" id="KW-0808">Transferase</keyword>
<feature type="compositionally biased region" description="Basic and acidic residues" evidence="7">
    <location>
        <begin position="1046"/>
        <end position="1059"/>
    </location>
</feature>
<dbReference type="InterPro" id="IPR007083">
    <property type="entry name" value="RNA_pol_Rpb1_4"/>
</dbReference>
<feature type="domain" description="RNA polymerase N-terminal" evidence="8">
    <location>
        <begin position="201"/>
        <end position="448"/>
    </location>
</feature>
<dbReference type="Proteomes" id="UP000663882">
    <property type="component" value="Unassembled WGS sequence"/>
</dbReference>
<feature type="region of interest" description="Disordered" evidence="7">
    <location>
        <begin position="1046"/>
        <end position="1183"/>
    </location>
</feature>
<evidence type="ECO:0000313" key="9">
    <source>
        <dbReference type="EMBL" id="CAF0910323.1"/>
    </source>
</evidence>
<dbReference type="EC" id="2.7.7.6" evidence="2"/>
<evidence type="ECO:0000256" key="4">
    <source>
        <dbReference type="ARBA" id="ARBA00022679"/>
    </source>
</evidence>
<dbReference type="OrthoDB" id="270392at2759"/>
<dbReference type="InterPro" id="IPR042102">
    <property type="entry name" value="RNA_pol_Rpb1_3_sf"/>
</dbReference>
<dbReference type="InterPro" id="IPR038120">
    <property type="entry name" value="Rpb1_funnel_sf"/>
</dbReference>
<sequence length="1427" mass="165295">METINYYPSDTTIGSDRLGAPESDSPYDLALGPFDKKMIVVLLVIKGFVIHFYEQINEHMKLNPPSSTKIEVTTKNLLTIRQQLIKDFETRAFKTKKKFCPNCNTPVRALRLSNKQIKAYQERMSNVRQSKKLNDNDESIDNDEEEMLTKMMSSQMYLTRLDVLKDLEKIWTNEKEVLAIYLATLRSSHHSIRHVHNNPISLFFFQVLPVLPSKFRSNRSSLTNTLRGITNEEKLNNLWLKIQITVNSIFDSSLDNRSGARVGKGIRQIIEKKEGLFRMYMMGKRVNYAGRSLEYLKYLQKKLTYPELVTRHNVHELRQLILNEPDVHPGGNFVELEDGTIRRLLPNNLSKRTAVAKLLLTREKQTYDNLSRFSCHVVAGRTLTMRDRVFEKSDYQQLSWPSKSNATNIDLMSNTDVIIRHEHLLSDLIDKAHCGSTLASLLHCYYELYEKRCAADLDLHLELNDVLLLSLGVSHRRRLINQCRAQAGQKALQKIFSLSEDSNEQILINEFAKGFCLKSFDERISKEMDINYKISIDHYQNQIVKQSMSNLFKQFQENNLQFLIQSGAKGSSVNAMEMSSLLGQQELEGKRPPMMPSGRTLPSFRPYEYSPRSGDFVDRSFLSGIRPQEYFFHCLIDRAVKTARIGYLRRCLMKHFEGLVVNYDLTVRDSDGSVIQFQYGEDGLAVEKCTYLKEAYYPFLIANQSTILRENEYSRIVDMCGSTKEKPIIKTLKKIRAWRKKTRDLVDDENNLNDSIYLKISDETKIRMTPFINYSRFFDLHTLTNSLKSKDINEARSIMVQTWRNLSDDKRQQYNHGVVKFYSPVTQNYLPASNLGAITERLDDLIRNYITTHGKLDQTNMDKRIFEKMIHFKSLKSCIDPGESVGILAAQSIGEPSTQMTLNTFHFAGRGEMNVTLGVPRLRELLMVASQKVKTPTMEVPILHSSSSLRKAKRLQRRWSRLLFSQVLKNLSIHEKLSLKLNDHKRTYKIEFYFDEKYGKKQLNEIIRSFEIYFIPRLCRSINKKRKELTTSGLLRSAQIRDKITINDSNNKDEQQELVEKDDDDDDDDEDDEQINGEANTAKEKANRNDEKEYDDDDNNNNNNEENETDDEEAIQDNQDEDDQTNTSKITIKEDVIDDDDDDDDDDVPALDISKEEMNNDDEQEVPDNEENNNDEPPSKKAKKINTKTTHMDNMTYNERFGNVCKHADYIRDYIADLENNLWCRLTIIFPATQPRIDLETLIHSEASRTSITSIVGIQNCFITENKEYRSKIKTDSNDIEYILSTEGENINALMTYYQIFDLRRIYTNNIHRMAQIFGIEAANRTLIREINRVFGAYGIEVDYRHLSLLADYMTYEGVYKPCNRLGLRTNASPLQKITFETSTTYLREALLYGEHEELKSPSSRLVTGRMVQCGTGAFDILTKLSS</sequence>
<dbReference type="GO" id="GO:0003899">
    <property type="term" value="F:DNA-directed RNA polymerase activity"/>
    <property type="evidence" value="ECO:0007669"/>
    <property type="project" value="UniProtKB-EC"/>
</dbReference>
<name>A0A814ACK0_9BILA</name>
<protein>
    <recommendedName>
        <fullName evidence="2">DNA-directed RNA polymerase</fullName>
        <ecNumber evidence="2">2.7.7.6</ecNumber>
    </recommendedName>
</protein>
<feature type="compositionally biased region" description="Basic and acidic residues" evidence="7">
    <location>
        <begin position="1081"/>
        <end position="1091"/>
    </location>
</feature>
<keyword evidence="6" id="KW-0804">Transcription</keyword>
<comment type="similarity">
    <text evidence="1">Belongs to the RNA polymerase beta' chain family.</text>
</comment>
<keyword evidence="5" id="KW-0548">Nucleotidyltransferase</keyword>
<feature type="compositionally biased region" description="Acidic residues" evidence="7">
    <location>
        <begin position="1060"/>
        <end position="1075"/>
    </location>
</feature>
<keyword evidence="3" id="KW-0240">DNA-directed RNA polymerase</keyword>
<dbReference type="GO" id="GO:0003677">
    <property type="term" value="F:DNA binding"/>
    <property type="evidence" value="ECO:0007669"/>
    <property type="project" value="InterPro"/>
</dbReference>
<dbReference type="Gene3D" id="1.10.132.30">
    <property type="match status" value="1"/>
</dbReference>
<evidence type="ECO:0000256" key="5">
    <source>
        <dbReference type="ARBA" id="ARBA00022695"/>
    </source>
</evidence>
<gene>
    <name evidence="9" type="ORF">RFH988_LOCUS9451</name>
</gene>
<feature type="compositionally biased region" description="Acidic residues" evidence="7">
    <location>
        <begin position="1092"/>
        <end position="1124"/>
    </location>
</feature>
<reference evidence="9" key="1">
    <citation type="submission" date="2021-02" db="EMBL/GenBank/DDBJ databases">
        <authorList>
            <person name="Nowell W R."/>
        </authorList>
    </citation>
    <scope>NUCLEOTIDE SEQUENCE</scope>
</reference>
<dbReference type="CDD" id="cd02735">
    <property type="entry name" value="RNAP_I_Rpa1_C"/>
    <property type="match status" value="1"/>
</dbReference>
<dbReference type="Gene3D" id="6.20.50.80">
    <property type="match status" value="1"/>
</dbReference>
<evidence type="ECO:0000256" key="2">
    <source>
        <dbReference type="ARBA" id="ARBA00012418"/>
    </source>
</evidence>
<feature type="compositionally biased region" description="Acidic residues" evidence="7">
    <location>
        <begin position="1136"/>
        <end position="1149"/>
    </location>
</feature>
<accession>A0A814ACK0</accession>
<organism evidence="9 10">
    <name type="scientific">Rotaria sordida</name>
    <dbReference type="NCBI Taxonomy" id="392033"/>
    <lineage>
        <taxon>Eukaryota</taxon>
        <taxon>Metazoa</taxon>
        <taxon>Spiralia</taxon>
        <taxon>Gnathifera</taxon>
        <taxon>Rotifera</taxon>
        <taxon>Eurotatoria</taxon>
        <taxon>Bdelloidea</taxon>
        <taxon>Philodinida</taxon>
        <taxon>Philodinidae</taxon>
        <taxon>Rotaria</taxon>
    </lineage>
</organism>
<dbReference type="Gene3D" id="3.30.1490.180">
    <property type="entry name" value="RNA polymerase ii"/>
    <property type="match status" value="1"/>
</dbReference>
<comment type="caution">
    <text evidence="9">The sequence shown here is derived from an EMBL/GenBank/DDBJ whole genome shotgun (WGS) entry which is preliminary data.</text>
</comment>
<dbReference type="PANTHER" id="PTHR19376">
    <property type="entry name" value="DNA-DIRECTED RNA POLYMERASE"/>
    <property type="match status" value="1"/>
</dbReference>
<dbReference type="InterPro" id="IPR006592">
    <property type="entry name" value="RNA_pol_N"/>
</dbReference>
<evidence type="ECO:0000256" key="1">
    <source>
        <dbReference type="ARBA" id="ARBA00006460"/>
    </source>
</evidence>
<evidence type="ECO:0000256" key="7">
    <source>
        <dbReference type="SAM" id="MobiDB-lite"/>
    </source>
</evidence>
<dbReference type="Pfam" id="PF05000">
    <property type="entry name" value="RNA_pol_Rpb1_4"/>
    <property type="match status" value="1"/>
</dbReference>
<evidence type="ECO:0000313" key="10">
    <source>
        <dbReference type="Proteomes" id="UP000663882"/>
    </source>
</evidence>
<dbReference type="GO" id="GO:0005736">
    <property type="term" value="C:RNA polymerase I complex"/>
    <property type="evidence" value="ECO:0007669"/>
    <property type="project" value="TreeGrafter"/>
</dbReference>
<feature type="compositionally biased region" description="Acidic residues" evidence="7">
    <location>
        <begin position="1159"/>
        <end position="1174"/>
    </location>
</feature>
<dbReference type="Gene3D" id="6.10.250.2940">
    <property type="match status" value="1"/>
</dbReference>
<proteinExistence type="inferred from homology"/>
<dbReference type="Gene3D" id="3.30.70.2850">
    <property type="match status" value="1"/>
</dbReference>
<dbReference type="PANTHER" id="PTHR19376:SF11">
    <property type="entry name" value="DNA-DIRECTED RNA POLYMERASE I SUBUNIT RPA1"/>
    <property type="match status" value="1"/>
</dbReference>
<evidence type="ECO:0000259" key="8">
    <source>
        <dbReference type="SMART" id="SM00663"/>
    </source>
</evidence>
<evidence type="ECO:0000256" key="6">
    <source>
        <dbReference type="ARBA" id="ARBA00023163"/>
    </source>
</evidence>
<dbReference type="SMART" id="SM00663">
    <property type="entry name" value="RPOLA_N"/>
    <property type="match status" value="1"/>
</dbReference>
<dbReference type="InterPro" id="IPR007081">
    <property type="entry name" value="RNA_pol_Rpb1_5"/>
</dbReference>
<dbReference type="InterPro" id="IPR045867">
    <property type="entry name" value="DNA-dir_RpoC_beta_prime"/>
</dbReference>
<dbReference type="Pfam" id="PF04998">
    <property type="entry name" value="RNA_pol_Rpb1_5"/>
    <property type="match status" value="1"/>
</dbReference>